<dbReference type="AlphaFoldDB" id="A0A9W7LAQ8"/>
<dbReference type="GO" id="GO:0005854">
    <property type="term" value="C:nascent polypeptide-associated complex"/>
    <property type="evidence" value="ECO:0007669"/>
    <property type="project" value="InterPro"/>
</dbReference>
<dbReference type="Proteomes" id="UP001165065">
    <property type="component" value="Unassembled WGS sequence"/>
</dbReference>
<proteinExistence type="predicted"/>
<keyword evidence="4" id="KW-1185">Reference proteome</keyword>
<dbReference type="InterPro" id="IPR038187">
    <property type="entry name" value="NAC_A/B_dom_sf"/>
</dbReference>
<dbReference type="InterPro" id="IPR002715">
    <property type="entry name" value="Nas_poly-pep-assoc_cplx_dom"/>
</dbReference>
<name>A0A9W7LAQ8_9STRA</name>
<dbReference type="Gene3D" id="1.10.8.10">
    <property type="entry name" value="DNA helicase RuvA subunit, C-terminal domain"/>
    <property type="match status" value="1"/>
</dbReference>
<dbReference type="SMART" id="SM01407">
    <property type="entry name" value="NAC"/>
    <property type="match status" value="1"/>
</dbReference>
<dbReference type="PANTHER" id="PTHR21713">
    <property type="entry name" value="NASCENT POLYPEPTIDE ASSOCIATED COMPLEX ALPHA SUBUNIT-RELATED"/>
    <property type="match status" value="1"/>
</dbReference>
<dbReference type="CDD" id="cd22054">
    <property type="entry name" value="NAC_NACA"/>
    <property type="match status" value="1"/>
</dbReference>
<dbReference type="EMBL" id="BRYA01000196">
    <property type="protein sequence ID" value="GMI43683.1"/>
    <property type="molecule type" value="Genomic_DNA"/>
</dbReference>
<organism evidence="3 4">
    <name type="scientific">Triparma columacea</name>
    <dbReference type="NCBI Taxonomy" id="722753"/>
    <lineage>
        <taxon>Eukaryota</taxon>
        <taxon>Sar</taxon>
        <taxon>Stramenopiles</taxon>
        <taxon>Ochrophyta</taxon>
        <taxon>Bolidophyceae</taxon>
        <taxon>Parmales</taxon>
        <taxon>Triparmaceae</taxon>
        <taxon>Triparma</taxon>
    </lineage>
</organism>
<dbReference type="InterPro" id="IPR016641">
    <property type="entry name" value="EGD2/NACA0like"/>
</dbReference>
<evidence type="ECO:0000313" key="4">
    <source>
        <dbReference type="Proteomes" id="UP001165065"/>
    </source>
</evidence>
<feature type="region of interest" description="Disordered" evidence="1">
    <location>
        <begin position="141"/>
        <end position="196"/>
    </location>
</feature>
<feature type="region of interest" description="Disordered" evidence="1">
    <location>
        <begin position="26"/>
        <end position="58"/>
    </location>
</feature>
<dbReference type="InterPro" id="IPR044034">
    <property type="entry name" value="NAC-like_UBA"/>
</dbReference>
<sequence>MAVEFGTEFDLDNLPLIDQNGNVVDAEGNIMETSEDEDEGPPGLVGAPEDDDEGGPPGLVDAAEAVQTEPKELMNRNEKKARKVIAKMNGRPLEGIQRVAIKKKEERSGNVIFAIDKPTVFVIPNTGSSSAYIVFGVARQEQGRGNPPQQDMRSSSASEGTAAGGGGTVPRQLQESPVQEPEEEGEVDMEGLNPRDVELVMAQSGVSKARSAKALRASDGDIVNAIMDLTM</sequence>
<feature type="compositionally biased region" description="Acidic residues" evidence="1">
    <location>
        <begin position="180"/>
        <end position="189"/>
    </location>
</feature>
<accession>A0A9W7LAQ8</accession>
<comment type="caution">
    <text evidence="3">The sequence shown here is derived from an EMBL/GenBank/DDBJ whole genome shotgun (WGS) entry which is preliminary data.</text>
</comment>
<gene>
    <name evidence="3" type="ORF">TrCOL_g6402</name>
</gene>
<dbReference type="PROSITE" id="PS51151">
    <property type="entry name" value="NAC_AB"/>
    <property type="match status" value="1"/>
</dbReference>
<evidence type="ECO:0000259" key="2">
    <source>
        <dbReference type="PROSITE" id="PS51151"/>
    </source>
</evidence>
<evidence type="ECO:0000313" key="3">
    <source>
        <dbReference type="EMBL" id="GMI43683.1"/>
    </source>
</evidence>
<dbReference type="CDD" id="cd14358">
    <property type="entry name" value="UBA_NAC_euk"/>
    <property type="match status" value="1"/>
</dbReference>
<dbReference type="Gene3D" id="2.20.70.30">
    <property type="entry name" value="Nascent polypeptide-associated complex domain"/>
    <property type="match status" value="1"/>
</dbReference>
<dbReference type="Pfam" id="PF19026">
    <property type="entry name" value="UBA_HYPK"/>
    <property type="match status" value="1"/>
</dbReference>
<dbReference type="Pfam" id="PF01849">
    <property type="entry name" value="NAC"/>
    <property type="match status" value="1"/>
</dbReference>
<protein>
    <recommendedName>
        <fullName evidence="2">NAC-A/B domain-containing protein</fullName>
    </recommendedName>
</protein>
<reference evidence="4" key="1">
    <citation type="journal article" date="2023" name="Commun. Biol.">
        <title>Genome analysis of Parmales, the sister group of diatoms, reveals the evolutionary specialization of diatoms from phago-mixotrophs to photoautotrophs.</title>
        <authorList>
            <person name="Ban H."/>
            <person name="Sato S."/>
            <person name="Yoshikawa S."/>
            <person name="Yamada K."/>
            <person name="Nakamura Y."/>
            <person name="Ichinomiya M."/>
            <person name="Sato N."/>
            <person name="Blanc-Mathieu R."/>
            <person name="Endo H."/>
            <person name="Kuwata A."/>
            <person name="Ogata H."/>
        </authorList>
    </citation>
    <scope>NUCLEOTIDE SEQUENCE [LARGE SCALE GENOMIC DNA]</scope>
</reference>
<dbReference type="OrthoDB" id="3169036at2759"/>
<evidence type="ECO:0000256" key="1">
    <source>
        <dbReference type="SAM" id="MobiDB-lite"/>
    </source>
</evidence>
<feature type="domain" description="NAC-A/B" evidence="2">
    <location>
        <begin position="75"/>
        <end position="147"/>
    </location>
</feature>